<keyword evidence="2" id="KW-1185">Reference proteome</keyword>
<protein>
    <submittedName>
        <fullName evidence="1">Uncharacterized protein</fullName>
    </submittedName>
</protein>
<accession>A0A232EFT2</accession>
<dbReference type="AlphaFoldDB" id="A0A232EFT2"/>
<reference evidence="1 2" key="1">
    <citation type="journal article" date="2017" name="Curr. Biol.">
        <title>The Evolution of Venom by Co-option of Single-Copy Genes.</title>
        <authorList>
            <person name="Martinson E.O."/>
            <person name="Mrinalini"/>
            <person name="Kelkar Y.D."/>
            <person name="Chang C.H."/>
            <person name="Werren J.H."/>
        </authorList>
    </citation>
    <scope>NUCLEOTIDE SEQUENCE [LARGE SCALE GENOMIC DNA]</scope>
    <source>
        <strain evidence="1 2">Alberta</strain>
        <tissue evidence="1">Whole body</tissue>
    </source>
</reference>
<evidence type="ECO:0000313" key="1">
    <source>
        <dbReference type="EMBL" id="OXU17220.1"/>
    </source>
</evidence>
<evidence type="ECO:0000313" key="2">
    <source>
        <dbReference type="Proteomes" id="UP000215335"/>
    </source>
</evidence>
<proteinExistence type="predicted"/>
<gene>
    <name evidence="1" type="ORF">TSAR_001672</name>
</gene>
<comment type="caution">
    <text evidence="1">The sequence shown here is derived from an EMBL/GenBank/DDBJ whole genome shotgun (WGS) entry which is preliminary data.</text>
</comment>
<organism evidence="1 2">
    <name type="scientific">Trichomalopsis sarcophagae</name>
    <dbReference type="NCBI Taxonomy" id="543379"/>
    <lineage>
        <taxon>Eukaryota</taxon>
        <taxon>Metazoa</taxon>
        <taxon>Ecdysozoa</taxon>
        <taxon>Arthropoda</taxon>
        <taxon>Hexapoda</taxon>
        <taxon>Insecta</taxon>
        <taxon>Pterygota</taxon>
        <taxon>Neoptera</taxon>
        <taxon>Endopterygota</taxon>
        <taxon>Hymenoptera</taxon>
        <taxon>Apocrita</taxon>
        <taxon>Proctotrupomorpha</taxon>
        <taxon>Chalcidoidea</taxon>
        <taxon>Pteromalidae</taxon>
        <taxon>Pteromalinae</taxon>
        <taxon>Trichomalopsis</taxon>
    </lineage>
</organism>
<dbReference type="EMBL" id="NNAY01004932">
    <property type="protein sequence ID" value="OXU17220.1"/>
    <property type="molecule type" value="Genomic_DNA"/>
</dbReference>
<dbReference type="Proteomes" id="UP000215335">
    <property type="component" value="Unassembled WGS sequence"/>
</dbReference>
<sequence>MISMKNICDKAATNSGQREFIEGKSVYQAKFIIKCGKNAVFKNSGTISFEAVCLQTTAIKDKHPHEINSGISTSGDIVHCSCTCKAGLGKKLF</sequence>
<name>A0A232EFT2_9HYME</name>
<dbReference type="OrthoDB" id="7697815at2759"/>